<dbReference type="Proteomes" id="UP001150603">
    <property type="component" value="Unassembled WGS sequence"/>
</dbReference>
<gene>
    <name evidence="1" type="ORF">FBU59_000912</name>
</gene>
<name>A0ACC1JFM1_9FUNG</name>
<keyword evidence="2" id="KW-1185">Reference proteome</keyword>
<sequence>MARCRRKHAEVEYPCDQYWVPVVRMRNIHVFPGIPRLFEEMVDGYLPSLVAQLSNKPVQPFERALVGTQLRESQIAPVLEEMQKKYEILGVKLGSYPNWTPVQVDGAGRQPLVVLSAVGSDRDMVEQCRRELIEQLEGYDVEQPK</sequence>
<dbReference type="EMBL" id="JANBPW010000322">
    <property type="protein sequence ID" value="KAJ1949949.1"/>
    <property type="molecule type" value="Genomic_DNA"/>
</dbReference>
<reference evidence="1" key="1">
    <citation type="submission" date="2022-07" db="EMBL/GenBank/DDBJ databases">
        <title>Phylogenomic reconstructions and comparative analyses of Kickxellomycotina fungi.</title>
        <authorList>
            <person name="Reynolds N.K."/>
            <person name="Stajich J.E."/>
            <person name="Barry K."/>
            <person name="Grigoriev I.V."/>
            <person name="Crous P."/>
            <person name="Smith M.E."/>
        </authorList>
    </citation>
    <scope>NUCLEOTIDE SEQUENCE</scope>
    <source>
        <strain evidence="1">NRRL 5244</strain>
    </source>
</reference>
<organism evidence="1 2">
    <name type="scientific">Linderina macrospora</name>
    <dbReference type="NCBI Taxonomy" id="4868"/>
    <lineage>
        <taxon>Eukaryota</taxon>
        <taxon>Fungi</taxon>
        <taxon>Fungi incertae sedis</taxon>
        <taxon>Zoopagomycota</taxon>
        <taxon>Kickxellomycotina</taxon>
        <taxon>Kickxellomycetes</taxon>
        <taxon>Kickxellales</taxon>
        <taxon>Kickxellaceae</taxon>
        <taxon>Linderina</taxon>
    </lineage>
</organism>
<evidence type="ECO:0000313" key="1">
    <source>
        <dbReference type="EMBL" id="KAJ1949949.1"/>
    </source>
</evidence>
<accession>A0ACC1JFM1</accession>
<proteinExistence type="predicted"/>
<protein>
    <submittedName>
        <fullName evidence="1">Uncharacterized protein</fullName>
    </submittedName>
</protein>
<comment type="caution">
    <text evidence="1">The sequence shown here is derived from an EMBL/GenBank/DDBJ whole genome shotgun (WGS) entry which is preliminary data.</text>
</comment>
<evidence type="ECO:0000313" key="2">
    <source>
        <dbReference type="Proteomes" id="UP001150603"/>
    </source>
</evidence>